<keyword evidence="5" id="KW-1185">Reference proteome</keyword>
<dbReference type="InterPro" id="IPR000772">
    <property type="entry name" value="Ricin_B_lectin"/>
</dbReference>
<evidence type="ECO:0000313" key="5">
    <source>
        <dbReference type="Proteomes" id="UP001474421"/>
    </source>
</evidence>
<comment type="caution">
    <text evidence="4">The sequence shown here is derived from an EMBL/GenBank/DDBJ whole genome shotgun (WGS) entry which is preliminary data.</text>
</comment>
<dbReference type="PANTHER" id="PTHR36129">
    <property type="entry name" value="ORGANIC SOLUTE TRANSPORTER SUBUNIT BETA-RELATED"/>
    <property type="match status" value="1"/>
</dbReference>
<evidence type="ECO:0000313" key="4">
    <source>
        <dbReference type="EMBL" id="KAK9408743.1"/>
    </source>
</evidence>
<dbReference type="EMBL" id="JAOTOJ010000002">
    <property type="protein sequence ID" value="KAK9408743.1"/>
    <property type="molecule type" value="Genomic_DNA"/>
</dbReference>
<gene>
    <name evidence="4" type="ORF">NXF25_007517</name>
</gene>
<protein>
    <recommendedName>
        <fullName evidence="3">Ricin B lectin domain-containing protein</fullName>
    </recommendedName>
</protein>
<feature type="compositionally biased region" description="Basic and acidic residues" evidence="1">
    <location>
        <begin position="207"/>
        <end position="223"/>
    </location>
</feature>
<name>A0AAW1C334_CROAD</name>
<reference evidence="4 5" key="1">
    <citation type="journal article" date="2024" name="Proc. Natl. Acad. Sci. U.S.A.">
        <title>The genetic regulatory architecture and epigenomic basis for age-related changes in rattlesnake venom.</title>
        <authorList>
            <person name="Hogan M.P."/>
            <person name="Holding M.L."/>
            <person name="Nystrom G.S."/>
            <person name="Colston T.J."/>
            <person name="Bartlett D.A."/>
            <person name="Mason A.J."/>
            <person name="Ellsworth S.A."/>
            <person name="Rautsaw R.M."/>
            <person name="Lawrence K.C."/>
            <person name="Strickland J.L."/>
            <person name="He B."/>
            <person name="Fraser P."/>
            <person name="Margres M.J."/>
            <person name="Gilbert D.M."/>
            <person name="Gibbs H.L."/>
            <person name="Parkinson C.L."/>
            <person name="Rokyta D.R."/>
        </authorList>
    </citation>
    <scope>NUCLEOTIDE SEQUENCE [LARGE SCALE GENOMIC DNA]</scope>
    <source>
        <strain evidence="4">DRR0105</strain>
    </source>
</reference>
<feature type="transmembrane region" description="Helical" evidence="2">
    <location>
        <begin position="232"/>
        <end position="255"/>
    </location>
</feature>
<dbReference type="PANTHER" id="PTHR36129:SF2">
    <property type="entry name" value="RICIN B LECTIN DOMAIN-CONTAINING PROTEIN"/>
    <property type="match status" value="1"/>
</dbReference>
<sequence length="324" mass="35729">MLSLFTPDLGGGRSFLIQNVRLQKCIHASPHKAERVGLSDCKAHFPQHQWSWDGAALALVNQHTRECLAVSNAEELAVAQLDPCGEGSLQRWSCSKKGHLTLQGHGLHLSTKLGGHHTFLSREKDRFSKWRTGTASIVCATELARAAGIGEPRGASSDNLEGEPENKTVGSLEIYTPPVKATTFLMIHLESQSYVTSRLPVSNNRHLEADDKTYPPHQKHQEKATGPPNLGLSWRTTLLVLCPLAFILGIIILTFNIQSKRKKKLLALKSRQMSCEEHQPSLGTVSPTSKMRIIPASLSPSLKHGEILIEWKDGTTTSLFDHSY</sequence>
<keyword evidence="2" id="KW-0472">Membrane</keyword>
<organism evidence="4 5">
    <name type="scientific">Crotalus adamanteus</name>
    <name type="common">Eastern diamondback rattlesnake</name>
    <dbReference type="NCBI Taxonomy" id="8729"/>
    <lineage>
        <taxon>Eukaryota</taxon>
        <taxon>Metazoa</taxon>
        <taxon>Chordata</taxon>
        <taxon>Craniata</taxon>
        <taxon>Vertebrata</taxon>
        <taxon>Euteleostomi</taxon>
        <taxon>Lepidosauria</taxon>
        <taxon>Squamata</taxon>
        <taxon>Bifurcata</taxon>
        <taxon>Unidentata</taxon>
        <taxon>Episquamata</taxon>
        <taxon>Toxicofera</taxon>
        <taxon>Serpentes</taxon>
        <taxon>Colubroidea</taxon>
        <taxon>Viperidae</taxon>
        <taxon>Crotalinae</taxon>
        <taxon>Crotalus</taxon>
    </lineage>
</organism>
<accession>A0AAW1C334</accession>
<evidence type="ECO:0000256" key="1">
    <source>
        <dbReference type="SAM" id="MobiDB-lite"/>
    </source>
</evidence>
<evidence type="ECO:0000259" key="3">
    <source>
        <dbReference type="Pfam" id="PF00652"/>
    </source>
</evidence>
<dbReference type="AlphaFoldDB" id="A0AAW1C334"/>
<dbReference type="CDD" id="cd23412">
    <property type="entry name" value="beta-trefoil_Ricin_unchar"/>
    <property type="match status" value="1"/>
</dbReference>
<dbReference type="Proteomes" id="UP001474421">
    <property type="component" value="Unassembled WGS sequence"/>
</dbReference>
<dbReference type="SUPFAM" id="SSF50370">
    <property type="entry name" value="Ricin B-like lectins"/>
    <property type="match status" value="1"/>
</dbReference>
<dbReference type="PROSITE" id="PS50231">
    <property type="entry name" value="RICIN_B_LECTIN"/>
    <property type="match status" value="1"/>
</dbReference>
<dbReference type="InterPro" id="IPR035992">
    <property type="entry name" value="Ricin_B-like_lectins"/>
</dbReference>
<dbReference type="Gene3D" id="2.80.10.50">
    <property type="match status" value="1"/>
</dbReference>
<proteinExistence type="predicted"/>
<keyword evidence="2" id="KW-1133">Transmembrane helix</keyword>
<keyword evidence="2" id="KW-0812">Transmembrane</keyword>
<feature type="region of interest" description="Disordered" evidence="1">
    <location>
        <begin position="207"/>
        <end position="228"/>
    </location>
</feature>
<dbReference type="InterPro" id="IPR052678">
    <property type="entry name" value="OST-beta_subunit"/>
</dbReference>
<evidence type="ECO:0000256" key="2">
    <source>
        <dbReference type="SAM" id="Phobius"/>
    </source>
</evidence>
<feature type="domain" description="Ricin B lectin" evidence="3">
    <location>
        <begin position="15"/>
        <end position="116"/>
    </location>
</feature>
<dbReference type="Pfam" id="PF00652">
    <property type="entry name" value="Ricin_B_lectin"/>
    <property type="match status" value="1"/>
</dbReference>